<evidence type="ECO:0000313" key="3">
    <source>
        <dbReference type="Proteomes" id="UP000323876"/>
    </source>
</evidence>
<feature type="transmembrane region" description="Helical" evidence="1">
    <location>
        <begin position="306"/>
        <end position="328"/>
    </location>
</feature>
<keyword evidence="1" id="KW-0472">Membrane</keyword>
<accession>A0A5N0E320</accession>
<dbReference type="OrthoDB" id="3538362at2"/>
<evidence type="ECO:0000313" key="2">
    <source>
        <dbReference type="EMBL" id="KAA8882121.1"/>
    </source>
</evidence>
<gene>
    <name evidence="2" type="ORF">F3087_39415</name>
</gene>
<feature type="transmembrane region" description="Helical" evidence="1">
    <location>
        <begin position="277"/>
        <end position="300"/>
    </location>
</feature>
<organism evidence="2 3">
    <name type="scientific">Nocardia colli</name>
    <dbReference type="NCBI Taxonomy" id="2545717"/>
    <lineage>
        <taxon>Bacteria</taxon>
        <taxon>Bacillati</taxon>
        <taxon>Actinomycetota</taxon>
        <taxon>Actinomycetes</taxon>
        <taxon>Mycobacteriales</taxon>
        <taxon>Nocardiaceae</taxon>
        <taxon>Nocardia</taxon>
    </lineage>
</organism>
<proteinExistence type="predicted"/>
<feature type="transmembrane region" description="Helical" evidence="1">
    <location>
        <begin position="205"/>
        <end position="225"/>
    </location>
</feature>
<dbReference type="RefSeq" id="WP_150407261.1">
    <property type="nucleotide sequence ID" value="NZ_VXLC01000029.1"/>
</dbReference>
<keyword evidence="1" id="KW-1133">Transmembrane helix</keyword>
<feature type="transmembrane region" description="Helical" evidence="1">
    <location>
        <begin position="237"/>
        <end position="256"/>
    </location>
</feature>
<protein>
    <recommendedName>
        <fullName evidence="4">Polysaccharide biosynthesis protein</fullName>
    </recommendedName>
</protein>
<feature type="transmembrane region" description="Helical" evidence="1">
    <location>
        <begin position="27"/>
        <end position="56"/>
    </location>
</feature>
<sequence>MSTLPAARTVVSLVVGRGGFRIAYHGIALGLLAIWGADSFAVYASAVGATAWIALLSSGPEKAVLKLVPRLPHTAAAVVRTALLTAAVPLVIAVLLVVVTAGSSVVVYPLAAAWSAGVGLMTVAVAVHRAAGRPTRDSRGFLVLAVLLAASVVAVAVGGLSPAGELTLLVVVTLGVAAWSVRGAAPSLPTRSRRGVTAAIVRAELMLGLYEPLGSAGVGVLYAVLALSDQRDSSTTLYLALLISSVVGSLTLYLLRIYQPVSSLRLRGAGGQAGIDLARRLLTAALISGVLGCAVVAALAGNLSAAALIALLLCFEIPIHAVVSLALFILENAGRRELTIAAASAATQFGAVVVLAALLVPAHGPPAALWVLVASYAVLAATTLPRLRTNIKAREAL</sequence>
<comment type="caution">
    <text evidence="2">The sequence shown here is derived from an EMBL/GenBank/DDBJ whole genome shotgun (WGS) entry which is preliminary data.</text>
</comment>
<name>A0A5N0E320_9NOCA</name>
<dbReference type="Proteomes" id="UP000323876">
    <property type="component" value="Unassembled WGS sequence"/>
</dbReference>
<feature type="transmembrane region" description="Helical" evidence="1">
    <location>
        <begin position="166"/>
        <end position="185"/>
    </location>
</feature>
<evidence type="ECO:0000256" key="1">
    <source>
        <dbReference type="SAM" id="Phobius"/>
    </source>
</evidence>
<dbReference type="EMBL" id="VXLC01000029">
    <property type="protein sequence ID" value="KAA8882121.1"/>
    <property type="molecule type" value="Genomic_DNA"/>
</dbReference>
<feature type="transmembrane region" description="Helical" evidence="1">
    <location>
        <begin position="140"/>
        <end position="160"/>
    </location>
</feature>
<feature type="transmembrane region" description="Helical" evidence="1">
    <location>
        <begin position="77"/>
        <end position="99"/>
    </location>
</feature>
<feature type="transmembrane region" description="Helical" evidence="1">
    <location>
        <begin position="340"/>
        <end position="361"/>
    </location>
</feature>
<feature type="transmembrane region" description="Helical" evidence="1">
    <location>
        <begin position="367"/>
        <end position="384"/>
    </location>
</feature>
<evidence type="ECO:0008006" key="4">
    <source>
        <dbReference type="Google" id="ProtNLM"/>
    </source>
</evidence>
<feature type="transmembrane region" description="Helical" evidence="1">
    <location>
        <begin position="105"/>
        <end position="128"/>
    </location>
</feature>
<keyword evidence="3" id="KW-1185">Reference proteome</keyword>
<dbReference type="AlphaFoldDB" id="A0A5N0E320"/>
<reference evidence="2 3" key="1">
    <citation type="submission" date="2019-09" db="EMBL/GenBank/DDBJ databases">
        <authorList>
            <person name="Wang X."/>
        </authorList>
    </citation>
    <scope>NUCLEOTIDE SEQUENCE [LARGE SCALE GENOMIC DNA]</scope>
    <source>
        <strain evidence="2 3">CICC 11023</strain>
    </source>
</reference>
<keyword evidence="1" id="KW-0812">Transmembrane</keyword>